<dbReference type="PANTHER" id="PTHR42859">
    <property type="entry name" value="OXIDOREDUCTASE"/>
    <property type="match status" value="1"/>
</dbReference>
<keyword evidence="1" id="KW-0813">Transport</keyword>
<dbReference type="Gene3D" id="1.10.15.40">
    <property type="entry name" value="Electron transport complex subunit B, putative Fe-S cluster"/>
    <property type="match status" value="1"/>
</dbReference>
<evidence type="ECO:0000256" key="1">
    <source>
        <dbReference type="ARBA" id="ARBA00022448"/>
    </source>
</evidence>
<dbReference type="InterPro" id="IPR010207">
    <property type="entry name" value="Elect_transpt_cplx_RnfB/RsxB"/>
</dbReference>
<evidence type="ECO:0000256" key="3">
    <source>
        <dbReference type="ARBA" id="ARBA00022485"/>
    </source>
</evidence>
<feature type="domain" description="4Fe-4S" evidence="13">
    <location>
        <begin position="7"/>
        <end position="67"/>
    </location>
</feature>
<dbReference type="KEGG" id="sutt:SUTMEG_07270"/>
<keyword evidence="4" id="KW-0997">Cell inner membrane</keyword>
<keyword evidence="2" id="KW-1003">Cell membrane</keyword>
<accession>A0A2Z6IDV4</accession>
<keyword evidence="15" id="KW-1185">Reference proteome</keyword>
<evidence type="ECO:0000256" key="6">
    <source>
        <dbReference type="ARBA" id="ARBA00022737"/>
    </source>
</evidence>
<proteinExistence type="predicted"/>
<reference evidence="14 15" key="1">
    <citation type="journal article" date="2018" name="Int. J. Syst. Evol. Microbiol.">
        <title>Mesosutterella multiformis gen. nov., sp. nov., a member of the family Sutterellaceae and Sutterella megalosphaeroides sp. nov., isolated from human faeces.</title>
        <authorList>
            <person name="Sakamoto M."/>
            <person name="Ikeyama N."/>
            <person name="Kunihiro T."/>
            <person name="Iino T."/>
            <person name="Yuki M."/>
            <person name="Ohkuma M."/>
        </authorList>
    </citation>
    <scope>NUCLEOTIDE SEQUENCE [LARGE SCALE GENOMIC DNA]</scope>
    <source>
        <strain evidence="14 15">6FBBBH3</strain>
    </source>
</reference>
<keyword evidence="3" id="KW-0004">4Fe-4S</keyword>
<protein>
    <submittedName>
        <fullName evidence="14">Ferredoxin</fullName>
    </submittedName>
</protein>
<evidence type="ECO:0000313" key="15">
    <source>
        <dbReference type="Proteomes" id="UP000271003"/>
    </source>
</evidence>
<dbReference type="Pfam" id="PF14697">
    <property type="entry name" value="Fer4_21"/>
    <property type="match status" value="1"/>
</dbReference>
<dbReference type="EMBL" id="AP018786">
    <property type="protein sequence ID" value="BBF22836.1"/>
    <property type="molecule type" value="Genomic_DNA"/>
</dbReference>
<evidence type="ECO:0000256" key="8">
    <source>
        <dbReference type="ARBA" id="ARBA00022982"/>
    </source>
</evidence>
<dbReference type="PROSITE" id="PS51656">
    <property type="entry name" value="4FE4S"/>
    <property type="match status" value="1"/>
</dbReference>
<dbReference type="PROSITE" id="PS51379">
    <property type="entry name" value="4FE4S_FER_2"/>
    <property type="match status" value="2"/>
</dbReference>
<organism evidence="14 15">
    <name type="scientific">Sutterella megalosphaeroides</name>
    <dbReference type="NCBI Taxonomy" id="2494234"/>
    <lineage>
        <taxon>Bacteria</taxon>
        <taxon>Pseudomonadati</taxon>
        <taxon>Pseudomonadota</taxon>
        <taxon>Betaproteobacteria</taxon>
        <taxon>Burkholderiales</taxon>
        <taxon>Sutterellaceae</taxon>
        <taxon>Sutterella</taxon>
    </lineage>
</organism>
<keyword evidence="6" id="KW-0677">Repeat</keyword>
<dbReference type="GO" id="GO:0046872">
    <property type="term" value="F:metal ion binding"/>
    <property type="evidence" value="ECO:0007669"/>
    <property type="project" value="UniProtKB-KW"/>
</dbReference>
<dbReference type="Pfam" id="PF04060">
    <property type="entry name" value="FeS"/>
    <property type="match status" value="1"/>
</dbReference>
<evidence type="ECO:0000313" key="14">
    <source>
        <dbReference type="EMBL" id="BBF22836.1"/>
    </source>
</evidence>
<dbReference type="PANTHER" id="PTHR42859:SF3">
    <property type="entry name" value="ION-TRANSLOCATING OXIDOREDUCTASE COMPLEX SUBUNIT B"/>
    <property type="match status" value="1"/>
</dbReference>
<dbReference type="GO" id="GO:0051539">
    <property type="term" value="F:4 iron, 4 sulfur cluster binding"/>
    <property type="evidence" value="ECO:0007669"/>
    <property type="project" value="UniProtKB-KW"/>
</dbReference>
<keyword evidence="8" id="KW-0249">Electron transport</keyword>
<dbReference type="NCBIfam" id="TIGR01944">
    <property type="entry name" value="rnfB"/>
    <property type="match status" value="1"/>
</dbReference>
<evidence type="ECO:0000256" key="7">
    <source>
        <dbReference type="ARBA" id="ARBA00022967"/>
    </source>
</evidence>
<sequence>MTHFNSNPNRASAEAVDRALPQTQCRQCGFDGCAAYAEAIAEGLAPINRCAPGGARGIAKLARVTGAPVVDLDPEYGHEVPFATARIRAAECIGCGWCVKVCPTDSIAGAPKRLHAVIESRCTGCALCAPACPMDCIDYVETGTEWTDEDADRAREHYEEAWARGVRRAAEEKSRLEARRPAAAAQGGAPSGLIADIMARVRASK</sequence>
<dbReference type="Gene3D" id="3.30.70.20">
    <property type="match status" value="1"/>
</dbReference>
<gene>
    <name evidence="14" type="ORF">SUTMEG_07270</name>
</gene>
<dbReference type="GO" id="GO:0009055">
    <property type="term" value="F:electron transfer activity"/>
    <property type="evidence" value="ECO:0007669"/>
    <property type="project" value="InterPro"/>
</dbReference>
<keyword evidence="5" id="KW-0479">Metal-binding</keyword>
<evidence type="ECO:0000256" key="9">
    <source>
        <dbReference type="ARBA" id="ARBA00023004"/>
    </source>
</evidence>
<name>A0A2Z6IDV4_9BURK</name>
<dbReference type="RefSeq" id="WP_120176506.1">
    <property type="nucleotide sequence ID" value="NZ_AP018786.1"/>
</dbReference>
<dbReference type="Proteomes" id="UP000271003">
    <property type="component" value="Chromosome"/>
</dbReference>
<keyword evidence="9" id="KW-0408">Iron</keyword>
<dbReference type="InterPro" id="IPR050294">
    <property type="entry name" value="RnfB_subfamily"/>
</dbReference>
<evidence type="ECO:0000256" key="2">
    <source>
        <dbReference type="ARBA" id="ARBA00022475"/>
    </source>
</evidence>
<feature type="domain" description="4Fe-4S ferredoxin-type" evidence="12">
    <location>
        <begin position="83"/>
        <end position="112"/>
    </location>
</feature>
<keyword evidence="10" id="KW-0411">Iron-sulfur</keyword>
<evidence type="ECO:0000259" key="12">
    <source>
        <dbReference type="PROSITE" id="PS51379"/>
    </source>
</evidence>
<evidence type="ECO:0000256" key="5">
    <source>
        <dbReference type="ARBA" id="ARBA00022723"/>
    </source>
</evidence>
<dbReference type="InterPro" id="IPR017900">
    <property type="entry name" value="4Fe4S_Fe_S_CS"/>
</dbReference>
<evidence type="ECO:0000259" key="13">
    <source>
        <dbReference type="PROSITE" id="PS51656"/>
    </source>
</evidence>
<evidence type="ECO:0000256" key="11">
    <source>
        <dbReference type="ARBA" id="ARBA00023136"/>
    </source>
</evidence>
<evidence type="ECO:0000256" key="4">
    <source>
        <dbReference type="ARBA" id="ARBA00022519"/>
    </source>
</evidence>
<evidence type="ECO:0000256" key="10">
    <source>
        <dbReference type="ARBA" id="ARBA00023014"/>
    </source>
</evidence>
<dbReference type="InterPro" id="IPR007202">
    <property type="entry name" value="4Fe-4S_dom"/>
</dbReference>
<keyword evidence="7" id="KW-1278">Translocase</keyword>
<feature type="domain" description="4Fe-4S ferredoxin-type" evidence="12">
    <location>
        <begin position="113"/>
        <end position="142"/>
    </location>
</feature>
<dbReference type="PROSITE" id="PS00198">
    <property type="entry name" value="4FE4S_FER_1"/>
    <property type="match status" value="1"/>
</dbReference>
<dbReference type="InterPro" id="IPR017896">
    <property type="entry name" value="4Fe4S_Fe-S-bd"/>
</dbReference>
<keyword evidence="11" id="KW-0472">Membrane</keyword>
<dbReference type="SUPFAM" id="SSF54862">
    <property type="entry name" value="4Fe-4S ferredoxins"/>
    <property type="match status" value="1"/>
</dbReference>
<dbReference type="OrthoDB" id="9789936at2"/>
<dbReference type="AlphaFoldDB" id="A0A2Z6IDV4"/>